<protein>
    <submittedName>
        <fullName evidence="1">Uncharacterized protein</fullName>
    </submittedName>
</protein>
<reference evidence="1" key="1">
    <citation type="submission" date="2022-05" db="EMBL/GenBank/DDBJ databases">
        <title>The Musa troglodytarum L. genome provides insights into the mechanism of non-climacteric behaviour and enrichment of carotenoids.</title>
        <authorList>
            <person name="Wang J."/>
        </authorList>
    </citation>
    <scope>NUCLEOTIDE SEQUENCE</scope>
    <source>
        <tissue evidence="1">Leaf</tissue>
    </source>
</reference>
<dbReference type="EMBL" id="CP097505">
    <property type="protein sequence ID" value="URD92990.1"/>
    <property type="molecule type" value="Genomic_DNA"/>
</dbReference>
<name>A0A9E7FCR9_9LILI</name>
<accession>A0A9E7FCR9</accession>
<gene>
    <name evidence="1" type="ORF">MUK42_33661</name>
</gene>
<proteinExistence type="predicted"/>
<sequence length="67" mass="7475">MRDCVVCFQVDSWVLEDTSKQRYQPVQACGHGYMVPKIASRTGFTRMLRSFEFVSSCTSQSCAVASG</sequence>
<dbReference type="OrthoDB" id="10346873at2759"/>
<evidence type="ECO:0000313" key="1">
    <source>
        <dbReference type="EMBL" id="URD92990.1"/>
    </source>
</evidence>
<organism evidence="1 2">
    <name type="scientific">Musa troglodytarum</name>
    <name type="common">fe'i banana</name>
    <dbReference type="NCBI Taxonomy" id="320322"/>
    <lineage>
        <taxon>Eukaryota</taxon>
        <taxon>Viridiplantae</taxon>
        <taxon>Streptophyta</taxon>
        <taxon>Embryophyta</taxon>
        <taxon>Tracheophyta</taxon>
        <taxon>Spermatophyta</taxon>
        <taxon>Magnoliopsida</taxon>
        <taxon>Liliopsida</taxon>
        <taxon>Zingiberales</taxon>
        <taxon>Musaceae</taxon>
        <taxon>Musa</taxon>
    </lineage>
</organism>
<dbReference type="AlphaFoldDB" id="A0A9E7FCR9"/>
<keyword evidence="2" id="KW-1185">Reference proteome</keyword>
<evidence type="ECO:0000313" key="2">
    <source>
        <dbReference type="Proteomes" id="UP001055439"/>
    </source>
</evidence>
<dbReference type="Proteomes" id="UP001055439">
    <property type="component" value="Chromosome 3"/>
</dbReference>